<dbReference type="PROSITE" id="PS50110">
    <property type="entry name" value="RESPONSE_REGULATORY"/>
    <property type="match status" value="1"/>
</dbReference>
<name>A0A517NY92_9BACT</name>
<evidence type="ECO:0000256" key="2">
    <source>
        <dbReference type="PROSITE-ProRule" id="PRU00169"/>
    </source>
</evidence>
<protein>
    <submittedName>
        <fullName evidence="5">Response regulator MprA</fullName>
    </submittedName>
</protein>
<reference evidence="5 6" key="1">
    <citation type="submission" date="2019-02" db="EMBL/GenBank/DDBJ databases">
        <title>Deep-cultivation of Planctomycetes and their phenomic and genomic characterization uncovers novel biology.</title>
        <authorList>
            <person name="Wiegand S."/>
            <person name="Jogler M."/>
            <person name="Boedeker C."/>
            <person name="Pinto D."/>
            <person name="Vollmers J."/>
            <person name="Rivas-Marin E."/>
            <person name="Kohn T."/>
            <person name="Peeters S.H."/>
            <person name="Heuer A."/>
            <person name="Rast P."/>
            <person name="Oberbeckmann S."/>
            <person name="Bunk B."/>
            <person name="Jeske O."/>
            <person name="Meyerdierks A."/>
            <person name="Storesund J.E."/>
            <person name="Kallscheuer N."/>
            <person name="Luecker S."/>
            <person name="Lage O.M."/>
            <person name="Pohl T."/>
            <person name="Merkel B.J."/>
            <person name="Hornburger P."/>
            <person name="Mueller R.-W."/>
            <person name="Bruemmer F."/>
            <person name="Labrenz M."/>
            <person name="Spormann A.M."/>
            <person name="Op den Camp H."/>
            <person name="Overmann J."/>
            <person name="Amann R."/>
            <person name="Jetten M.S.M."/>
            <person name="Mascher T."/>
            <person name="Medema M.H."/>
            <person name="Devos D.P."/>
            <person name="Kaster A.-K."/>
            <person name="Ovreas L."/>
            <person name="Rohde M."/>
            <person name="Galperin M.Y."/>
            <person name="Jogler C."/>
        </authorList>
    </citation>
    <scope>NUCLEOTIDE SEQUENCE [LARGE SCALE GENOMIC DNA]</scope>
    <source>
        <strain evidence="5 6">K23_9</strain>
    </source>
</reference>
<dbReference type="RefSeq" id="WP_145419824.1">
    <property type="nucleotide sequence ID" value="NZ_CP036526.1"/>
</dbReference>
<dbReference type="InterPro" id="IPR003594">
    <property type="entry name" value="HATPase_dom"/>
</dbReference>
<dbReference type="GO" id="GO:0000155">
    <property type="term" value="F:phosphorelay sensor kinase activity"/>
    <property type="evidence" value="ECO:0007669"/>
    <property type="project" value="InterPro"/>
</dbReference>
<dbReference type="Pfam" id="PF02518">
    <property type="entry name" value="HATPase_c"/>
    <property type="match status" value="1"/>
</dbReference>
<sequence>MRQRKQRVLVVDDNAVNREICHEILSGDYDVRMSVDGETALIDAEQFRPDIVLLDVMMPGIDGVEVCKRLRQSVCPWVKIIIISAKTAVAHRLEGFDAGADDYMTKPFDEDELLAKVRVHLRLKNVEEIDAAKDQLLNILQHSNRTPLTSILLVSQVLGQADQPPSAEKCRSMALQIENSAVRLLSWLQAGESYVELKSGKTDVQIATVDLSELVNECVERAAGSINVEDSGAPVLEAAIMPQVSANVDDMLLCQMFDVLINHAIAVSQPGRSVRVQLDKTTASGIEFRTTYHSSISPTSAENLFEPFANPDDCFQNKTTGLELAIAKELAELHDALIDATTTKDGSTELRVCIPIAADSPSGNAVEHAGSV</sequence>
<gene>
    <name evidence="5" type="primary">mprA_3</name>
    <name evidence="5" type="ORF">K239x_41030</name>
</gene>
<dbReference type="InterPro" id="IPR036097">
    <property type="entry name" value="HisK_dim/P_sf"/>
</dbReference>
<dbReference type="PANTHER" id="PTHR43547:SF2">
    <property type="entry name" value="HYBRID SIGNAL TRANSDUCTION HISTIDINE KINASE C"/>
    <property type="match status" value="1"/>
</dbReference>
<dbReference type="Gene3D" id="3.30.565.10">
    <property type="entry name" value="Histidine kinase-like ATPase, C-terminal domain"/>
    <property type="match status" value="1"/>
</dbReference>
<dbReference type="Gene3D" id="3.40.50.2300">
    <property type="match status" value="1"/>
</dbReference>
<dbReference type="Gene3D" id="1.10.287.130">
    <property type="match status" value="1"/>
</dbReference>
<dbReference type="InterPro" id="IPR011006">
    <property type="entry name" value="CheY-like_superfamily"/>
</dbReference>
<dbReference type="EMBL" id="CP036526">
    <property type="protein sequence ID" value="QDT12095.1"/>
    <property type="molecule type" value="Genomic_DNA"/>
</dbReference>
<dbReference type="AlphaFoldDB" id="A0A517NY92"/>
<dbReference type="SUPFAM" id="SSF55874">
    <property type="entry name" value="ATPase domain of HSP90 chaperone/DNA topoisomerase II/histidine kinase"/>
    <property type="match status" value="1"/>
</dbReference>
<dbReference type="InterPro" id="IPR036890">
    <property type="entry name" value="HATPase_C_sf"/>
</dbReference>
<keyword evidence="6" id="KW-1185">Reference proteome</keyword>
<dbReference type="PANTHER" id="PTHR43547">
    <property type="entry name" value="TWO-COMPONENT HISTIDINE KINASE"/>
    <property type="match status" value="1"/>
</dbReference>
<evidence type="ECO:0000256" key="1">
    <source>
        <dbReference type="ARBA" id="ARBA00022553"/>
    </source>
</evidence>
<dbReference type="SUPFAM" id="SSF52172">
    <property type="entry name" value="CheY-like"/>
    <property type="match status" value="1"/>
</dbReference>
<keyword evidence="1 2" id="KW-0597">Phosphoprotein</keyword>
<dbReference type="Gene3D" id="6.10.250.690">
    <property type="match status" value="1"/>
</dbReference>
<dbReference type="SMART" id="SM00448">
    <property type="entry name" value="REC"/>
    <property type="match status" value="1"/>
</dbReference>
<dbReference type="Pfam" id="PF00072">
    <property type="entry name" value="Response_reg"/>
    <property type="match status" value="1"/>
</dbReference>
<feature type="domain" description="Response regulatory" evidence="4">
    <location>
        <begin position="7"/>
        <end position="121"/>
    </location>
</feature>
<evidence type="ECO:0000313" key="6">
    <source>
        <dbReference type="Proteomes" id="UP000319817"/>
    </source>
</evidence>
<feature type="modified residue" description="4-aspartylphosphate" evidence="2">
    <location>
        <position position="55"/>
    </location>
</feature>
<evidence type="ECO:0000259" key="3">
    <source>
        <dbReference type="PROSITE" id="PS50109"/>
    </source>
</evidence>
<dbReference type="PROSITE" id="PS50109">
    <property type="entry name" value="HIS_KIN"/>
    <property type="match status" value="1"/>
</dbReference>
<dbReference type="InterPro" id="IPR005467">
    <property type="entry name" value="His_kinase_dom"/>
</dbReference>
<evidence type="ECO:0000313" key="5">
    <source>
        <dbReference type="EMBL" id="QDT12095.1"/>
    </source>
</evidence>
<dbReference type="Proteomes" id="UP000319817">
    <property type="component" value="Chromosome"/>
</dbReference>
<dbReference type="SUPFAM" id="SSF47384">
    <property type="entry name" value="Homodimeric domain of signal transducing histidine kinase"/>
    <property type="match status" value="1"/>
</dbReference>
<dbReference type="InterPro" id="IPR001789">
    <property type="entry name" value="Sig_transdc_resp-reg_receiver"/>
</dbReference>
<feature type="domain" description="Histidine kinase" evidence="3">
    <location>
        <begin position="139"/>
        <end position="358"/>
    </location>
</feature>
<dbReference type="CDD" id="cd17574">
    <property type="entry name" value="REC_OmpR"/>
    <property type="match status" value="1"/>
</dbReference>
<evidence type="ECO:0000259" key="4">
    <source>
        <dbReference type="PROSITE" id="PS50110"/>
    </source>
</evidence>
<organism evidence="5 6">
    <name type="scientific">Stieleria marina</name>
    <dbReference type="NCBI Taxonomy" id="1930275"/>
    <lineage>
        <taxon>Bacteria</taxon>
        <taxon>Pseudomonadati</taxon>
        <taxon>Planctomycetota</taxon>
        <taxon>Planctomycetia</taxon>
        <taxon>Pirellulales</taxon>
        <taxon>Pirellulaceae</taxon>
        <taxon>Stieleria</taxon>
    </lineage>
</organism>
<proteinExistence type="predicted"/>
<accession>A0A517NY92</accession>
<dbReference type="OrthoDB" id="3686176at2"/>